<evidence type="ECO:0000313" key="10">
    <source>
        <dbReference type="EMBL" id="MEE8658155.1"/>
    </source>
</evidence>
<evidence type="ECO:0000256" key="8">
    <source>
        <dbReference type="PIRNR" id="PIRNR000124"/>
    </source>
</evidence>
<dbReference type="PANTHER" id="PTHR43750">
    <property type="entry name" value="UDP-GLUCOSE 6-DEHYDROGENASE TUAD"/>
    <property type="match status" value="1"/>
</dbReference>
<dbReference type="PANTHER" id="PTHR43750:SF3">
    <property type="entry name" value="UDP-GLUCOSE 6-DEHYDROGENASE TUAD"/>
    <property type="match status" value="1"/>
</dbReference>
<name>A0ABU7U3J2_9PROT</name>
<accession>A0ABU7U3J2</accession>
<reference evidence="10 11" key="1">
    <citation type="submission" date="2023-10" db="EMBL/GenBank/DDBJ databases">
        <title>Sorlinia euscelidii gen. nov., sp. nov., an acetic acid bacteria isolated from the gut of Euscelidius variegatus emitter.</title>
        <authorList>
            <person name="Michoud G."/>
            <person name="Marasco R."/>
            <person name="Seferji K."/>
            <person name="Gonella E."/>
            <person name="Garuglieri E."/>
            <person name="Alma A."/>
            <person name="Mapelli F."/>
            <person name="Borin S."/>
            <person name="Daffonchio D."/>
            <person name="Crotti E."/>
        </authorList>
    </citation>
    <scope>NUCLEOTIDE SEQUENCE [LARGE SCALE GENOMIC DNA]</scope>
    <source>
        <strain evidence="10 11">EV16P</strain>
    </source>
</reference>
<evidence type="ECO:0000256" key="5">
    <source>
        <dbReference type="ARBA" id="ARBA00023002"/>
    </source>
</evidence>
<comment type="pathway">
    <text evidence="1">Nucleotide-sugar biosynthesis; UDP-alpha-D-glucuronate biosynthesis; UDP-alpha-D-glucuronate from UDP-alpha-D-glucose: step 1/1.</text>
</comment>
<comment type="caution">
    <text evidence="10">The sequence shown here is derived from an EMBL/GenBank/DDBJ whole genome shotgun (WGS) entry which is preliminary data.</text>
</comment>
<dbReference type="SUPFAM" id="SSF48179">
    <property type="entry name" value="6-phosphogluconate dehydrogenase C-terminal domain-like"/>
    <property type="match status" value="1"/>
</dbReference>
<dbReference type="Gene3D" id="3.40.50.720">
    <property type="entry name" value="NAD(P)-binding Rossmann-like Domain"/>
    <property type="match status" value="2"/>
</dbReference>
<dbReference type="NCBIfam" id="TIGR03026">
    <property type="entry name" value="NDP-sugDHase"/>
    <property type="match status" value="1"/>
</dbReference>
<organism evidence="10 11">
    <name type="scientific">Sorlinia euscelidii</name>
    <dbReference type="NCBI Taxonomy" id="3081148"/>
    <lineage>
        <taxon>Bacteria</taxon>
        <taxon>Pseudomonadati</taxon>
        <taxon>Pseudomonadota</taxon>
        <taxon>Alphaproteobacteria</taxon>
        <taxon>Acetobacterales</taxon>
        <taxon>Acetobacteraceae</taxon>
        <taxon>Sorlinia</taxon>
    </lineage>
</organism>
<protein>
    <recommendedName>
        <fullName evidence="4 8">UDP-glucose 6-dehydrogenase</fullName>
        <ecNumber evidence="3 8">1.1.1.22</ecNumber>
    </recommendedName>
</protein>
<dbReference type="Proteomes" id="UP001312908">
    <property type="component" value="Unassembled WGS sequence"/>
</dbReference>
<dbReference type="PIRSF" id="PIRSF000124">
    <property type="entry name" value="UDPglc_GDPman_dh"/>
    <property type="match status" value="1"/>
</dbReference>
<dbReference type="InterPro" id="IPR014026">
    <property type="entry name" value="UDP-Glc/GDP-Man_DH_dimer"/>
</dbReference>
<evidence type="ECO:0000256" key="3">
    <source>
        <dbReference type="ARBA" id="ARBA00012954"/>
    </source>
</evidence>
<evidence type="ECO:0000256" key="4">
    <source>
        <dbReference type="ARBA" id="ARBA00015132"/>
    </source>
</evidence>
<dbReference type="Pfam" id="PF00984">
    <property type="entry name" value="UDPG_MGDP_dh"/>
    <property type="match status" value="1"/>
</dbReference>
<dbReference type="SUPFAM" id="SSF52413">
    <property type="entry name" value="UDP-glucose/GDP-mannose dehydrogenase C-terminal domain"/>
    <property type="match status" value="1"/>
</dbReference>
<dbReference type="SUPFAM" id="SSF51735">
    <property type="entry name" value="NAD(P)-binding Rossmann-fold domains"/>
    <property type="match status" value="1"/>
</dbReference>
<dbReference type="InterPro" id="IPR017476">
    <property type="entry name" value="UDP-Glc/GDP-Man"/>
</dbReference>
<gene>
    <name evidence="10" type="ORF">DOFOFD_03930</name>
</gene>
<keyword evidence="6 8" id="KW-0520">NAD</keyword>
<dbReference type="PROSITE" id="PS51257">
    <property type="entry name" value="PROKAR_LIPOPROTEIN"/>
    <property type="match status" value="1"/>
</dbReference>
<dbReference type="EMBL" id="JAWJZY010000002">
    <property type="protein sequence ID" value="MEE8658155.1"/>
    <property type="molecule type" value="Genomic_DNA"/>
</dbReference>
<dbReference type="InterPro" id="IPR028357">
    <property type="entry name" value="UDPglc_DH_bac"/>
</dbReference>
<keyword evidence="11" id="KW-1185">Reference proteome</keyword>
<dbReference type="SMART" id="SM00984">
    <property type="entry name" value="UDPG_MGDP_dh_C"/>
    <property type="match status" value="1"/>
</dbReference>
<dbReference type="RefSeq" id="WP_394819126.1">
    <property type="nucleotide sequence ID" value="NZ_JAWJZY010000002.1"/>
</dbReference>
<evidence type="ECO:0000256" key="1">
    <source>
        <dbReference type="ARBA" id="ARBA00004701"/>
    </source>
</evidence>
<dbReference type="InterPro" id="IPR014027">
    <property type="entry name" value="UDP-Glc/GDP-Man_DH_C"/>
</dbReference>
<dbReference type="InterPro" id="IPR036220">
    <property type="entry name" value="UDP-Glc/GDP-Man_DH_C_sf"/>
</dbReference>
<evidence type="ECO:0000259" key="9">
    <source>
        <dbReference type="SMART" id="SM00984"/>
    </source>
</evidence>
<evidence type="ECO:0000256" key="7">
    <source>
        <dbReference type="ARBA" id="ARBA00047473"/>
    </source>
</evidence>
<dbReference type="PIRSF" id="PIRSF500134">
    <property type="entry name" value="UDPglc_DH_bac"/>
    <property type="match status" value="1"/>
</dbReference>
<dbReference type="InterPro" id="IPR001732">
    <property type="entry name" value="UDP-Glc/GDP-Man_DH_N"/>
</dbReference>
<evidence type="ECO:0000313" key="11">
    <source>
        <dbReference type="Proteomes" id="UP001312908"/>
    </source>
</evidence>
<dbReference type="InterPro" id="IPR008927">
    <property type="entry name" value="6-PGluconate_DH-like_C_sf"/>
</dbReference>
<comment type="similarity">
    <text evidence="2 8">Belongs to the UDP-glucose/GDP-mannose dehydrogenase family.</text>
</comment>
<feature type="domain" description="UDP-glucose/GDP-mannose dehydrogenase C-terminal" evidence="9">
    <location>
        <begin position="323"/>
        <end position="425"/>
    </location>
</feature>
<dbReference type="InterPro" id="IPR036291">
    <property type="entry name" value="NAD(P)-bd_dom_sf"/>
</dbReference>
<dbReference type="EC" id="1.1.1.22" evidence="3 8"/>
<sequence>MRVAMIGGGYVGLVSGACFADFGSSVTVVERDPAKLAMLRDHKIPIYEPSLDQIVARNVQAGRLAFTADLKSAVDGADVVFIAVGTPTRRGGGHADLTAVYEAARAVAKAATAPLIVVTKSTVPVGTGREVARILRETRPDVRFDVASNPEFLREGNAITDFTEPDRVVIGIDLLDTEGAARAEASMRQVYAPLVAKNTPFRFVSRESAELAKYASNAFLAMKVAFVNEMADLSEKTGADIAEVAGCMGLDRRIGDKFLRAGPGFGGSCFPKDTRALAAIAQDAGVPSRLVEATIAANEYRKEAVARRILALAGGEIAGKVVALLGLTFKPDTDDMREATSLPVMRNLLTYGARIQAFDPEGMAHAKSMVTGDVTFMPTARDAIEGSDILVLLTEWDDFRKLEPQDVMAAMRGNIILDMRDIWDGSAFTAAGAVYHAVGRARTAP</sequence>
<dbReference type="Pfam" id="PF03721">
    <property type="entry name" value="UDPG_MGDP_dh_N"/>
    <property type="match status" value="1"/>
</dbReference>
<proteinExistence type="inferred from homology"/>
<evidence type="ECO:0000256" key="2">
    <source>
        <dbReference type="ARBA" id="ARBA00006601"/>
    </source>
</evidence>
<comment type="catalytic activity">
    <reaction evidence="7 8">
        <text>UDP-alpha-D-glucose + 2 NAD(+) + H2O = UDP-alpha-D-glucuronate + 2 NADH + 3 H(+)</text>
        <dbReference type="Rhea" id="RHEA:23596"/>
        <dbReference type="ChEBI" id="CHEBI:15377"/>
        <dbReference type="ChEBI" id="CHEBI:15378"/>
        <dbReference type="ChEBI" id="CHEBI:57540"/>
        <dbReference type="ChEBI" id="CHEBI:57945"/>
        <dbReference type="ChEBI" id="CHEBI:58052"/>
        <dbReference type="ChEBI" id="CHEBI:58885"/>
        <dbReference type="EC" id="1.1.1.22"/>
    </reaction>
</comment>
<dbReference type="Pfam" id="PF03720">
    <property type="entry name" value="UDPG_MGDP_dh_C"/>
    <property type="match status" value="1"/>
</dbReference>
<dbReference type="Gene3D" id="1.20.5.100">
    <property type="entry name" value="Cytochrome c1, transmembrane anchor, C-terminal"/>
    <property type="match status" value="1"/>
</dbReference>
<keyword evidence="5 8" id="KW-0560">Oxidoreductase</keyword>
<evidence type="ECO:0000256" key="6">
    <source>
        <dbReference type="ARBA" id="ARBA00023027"/>
    </source>
</evidence>